<sequence length="226" mass="26609">MIKVIHKTGYKATADDVRRDQNGKVIAVHIPIMGWKDVKIFIPEIPKEWEQRTRSGHTNIWNDNFHKNGLPEIRLEPPMRGLYAERFEDGWYWVCGCNKCLKNNEPYSYIVCEEHDRCTTCGTHRKELTETPWGHRDGFQCKPCYEREHEEKKEKALRVAKERKHSKYDCCNTSEIICPICASECSSDDMYEQGEHEVECYVCDTEFIVEIEYDVNYTSKLKKNTA</sequence>
<gene>
    <name evidence="1" type="ORF">GC105_10645</name>
</gene>
<name>A0A6A7KA28_9FIRM</name>
<reference evidence="1 2" key="1">
    <citation type="submission" date="2019-10" db="EMBL/GenBank/DDBJ databases">
        <title>Alkalibaculum tamaniensis sp.nov., a new alkaliphilic acetogen, isolated on methoxylated aromatics from a mud volcano.</title>
        <authorList>
            <person name="Khomyakova M.A."/>
            <person name="Merkel A.Y."/>
            <person name="Bonch-Osmolovskaya E.A."/>
            <person name="Slobodkin A.I."/>
        </authorList>
    </citation>
    <scope>NUCLEOTIDE SEQUENCE [LARGE SCALE GENOMIC DNA]</scope>
    <source>
        <strain evidence="1 2">M08DMB</strain>
    </source>
</reference>
<evidence type="ECO:0000313" key="1">
    <source>
        <dbReference type="EMBL" id="MPW26246.1"/>
    </source>
</evidence>
<proteinExistence type="predicted"/>
<accession>A0A6A7KA28</accession>
<dbReference type="AlphaFoldDB" id="A0A6A7KA28"/>
<dbReference type="RefSeq" id="WP_152804564.1">
    <property type="nucleotide sequence ID" value="NZ_WHNX01000015.1"/>
</dbReference>
<comment type="caution">
    <text evidence="1">The sequence shown here is derived from an EMBL/GenBank/DDBJ whole genome shotgun (WGS) entry which is preliminary data.</text>
</comment>
<dbReference type="Proteomes" id="UP000440004">
    <property type="component" value="Unassembled WGS sequence"/>
</dbReference>
<protein>
    <submittedName>
        <fullName evidence="1">Uncharacterized protein</fullName>
    </submittedName>
</protein>
<evidence type="ECO:0000313" key="2">
    <source>
        <dbReference type="Proteomes" id="UP000440004"/>
    </source>
</evidence>
<dbReference type="EMBL" id="WHNX01000015">
    <property type="protein sequence ID" value="MPW26246.1"/>
    <property type="molecule type" value="Genomic_DNA"/>
</dbReference>
<organism evidence="1 2">
    <name type="scientific">Alkalibaculum sporogenes</name>
    <dbReference type="NCBI Taxonomy" id="2655001"/>
    <lineage>
        <taxon>Bacteria</taxon>
        <taxon>Bacillati</taxon>
        <taxon>Bacillota</taxon>
        <taxon>Clostridia</taxon>
        <taxon>Eubacteriales</taxon>
        <taxon>Eubacteriaceae</taxon>
        <taxon>Alkalibaculum</taxon>
    </lineage>
</organism>
<keyword evidence="2" id="KW-1185">Reference proteome</keyword>